<name>A0ABY7FZ56_MYAAR</name>
<dbReference type="EMBL" id="CP111025">
    <property type="protein sequence ID" value="WAR26439.1"/>
    <property type="molecule type" value="Genomic_DNA"/>
</dbReference>
<evidence type="ECO:0000256" key="1">
    <source>
        <dbReference type="SAM" id="Phobius"/>
    </source>
</evidence>
<dbReference type="Proteomes" id="UP001164746">
    <property type="component" value="Chromosome 14"/>
</dbReference>
<keyword evidence="3" id="KW-1185">Reference proteome</keyword>
<keyword evidence="1" id="KW-1133">Transmembrane helix</keyword>
<organism evidence="2 3">
    <name type="scientific">Mya arenaria</name>
    <name type="common">Soft-shell clam</name>
    <dbReference type="NCBI Taxonomy" id="6604"/>
    <lineage>
        <taxon>Eukaryota</taxon>
        <taxon>Metazoa</taxon>
        <taxon>Spiralia</taxon>
        <taxon>Lophotrochozoa</taxon>
        <taxon>Mollusca</taxon>
        <taxon>Bivalvia</taxon>
        <taxon>Autobranchia</taxon>
        <taxon>Heteroconchia</taxon>
        <taxon>Euheterodonta</taxon>
        <taxon>Imparidentia</taxon>
        <taxon>Neoheterodontei</taxon>
        <taxon>Myida</taxon>
        <taxon>Myoidea</taxon>
        <taxon>Myidae</taxon>
        <taxon>Mya</taxon>
    </lineage>
</organism>
<keyword evidence="1" id="KW-0472">Membrane</keyword>
<protein>
    <submittedName>
        <fullName evidence="2">Uncharacterized protein</fullName>
    </submittedName>
</protein>
<reference evidence="2" key="1">
    <citation type="submission" date="2022-11" db="EMBL/GenBank/DDBJ databases">
        <title>Centuries of genome instability and evolution in soft-shell clam transmissible cancer (bioRxiv).</title>
        <authorList>
            <person name="Hart S.F.M."/>
            <person name="Yonemitsu M.A."/>
            <person name="Giersch R.M."/>
            <person name="Beal B.F."/>
            <person name="Arriagada G."/>
            <person name="Davis B.W."/>
            <person name="Ostrander E.A."/>
            <person name="Goff S.P."/>
            <person name="Metzger M.J."/>
        </authorList>
    </citation>
    <scope>NUCLEOTIDE SEQUENCE</scope>
    <source>
        <strain evidence="2">MELC-2E11</strain>
        <tissue evidence="2">Siphon/mantle</tissue>
    </source>
</reference>
<sequence>MAAQLVMVGTYQLQCLPGMHPASLQGVHRPWGCLPFLHVLPAENCVRMTGVCIAFIAVGVGLIVQYVNYRTSECVCPETSKSSKQSDGIGMLRPNAKVSGDLSSVTLKHALLGRKDVKKWEAAPGAVDALERCGMHPGEALKLTACYK</sequence>
<evidence type="ECO:0000313" key="3">
    <source>
        <dbReference type="Proteomes" id="UP001164746"/>
    </source>
</evidence>
<accession>A0ABY7FZ56</accession>
<proteinExistence type="predicted"/>
<keyword evidence="1" id="KW-0812">Transmembrane</keyword>
<evidence type="ECO:0000313" key="2">
    <source>
        <dbReference type="EMBL" id="WAR26439.1"/>
    </source>
</evidence>
<feature type="transmembrane region" description="Helical" evidence="1">
    <location>
        <begin position="45"/>
        <end position="67"/>
    </location>
</feature>
<gene>
    <name evidence="2" type="ORF">MAR_012143</name>
</gene>